<sequence>MLSIANKWVLTLKVFGHGIGILLATLLTQIGGLAWIIALMFRRRLLAFLLIYVGLWSATLVVAPQFGRVPLPCHGATLRAQSLFYCATARHYVSPDLAEVAQDAADEMAQRYPGTVTLYLDANLPFWDGFPLLPHLSHDDGEKLDLAFYYTDELGAYLPGKTRSLIGYWAFEALDQHICPEKWPTLRWDFAWLQPLWAKRPLEPVRTGALVQILAADPRISKLFLEPPMAESLVLKGQKLRFQGCRAARHDDHLHVQL</sequence>
<accession>A0A238JAM5</accession>
<name>A0A238JAM5_9RHOB</name>
<gene>
    <name evidence="2" type="ORF">TRP8649_01014</name>
</gene>
<dbReference type="SUPFAM" id="SSF55166">
    <property type="entry name" value="Hedgehog/DD-peptidase"/>
    <property type="match status" value="1"/>
</dbReference>
<dbReference type="AlphaFoldDB" id="A0A238JAM5"/>
<feature type="transmembrane region" description="Helical" evidence="1">
    <location>
        <begin position="45"/>
        <end position="63"/>
    </location>
</feature>
<dbReference type="EMBL" id="FXXP01000001">
    <property type="protein sequence ID" value="SMX26916.1"/>
    <property type="molecule type" value="Genomic_DNA"/>
</dbReference>
<proteinExistence type="predicted"/>
<evidence type="ECO:0000313" key="2">
    <source>
        <dbReference type="EMBL" id="SMX26916.1"/>
    </source>
</evidence>
<organism evidence="2 3">
    <name type="scientific">Pelagimonas phthalicica</name>
    <dbReference type="NCBI Taxonomy" id="1037362"/>
    <lineage>
        <taxon>Bacteria</taxon>
        <taxon>Pseudomonadati</taxon>
        <taxon>Pseudomonadota</taxon>
        <taxon>Alphaproteobacteria</taxon>
        <taxon>Rhodobacterales</taxon>
        <taxon>Roseobacteraceae</taxon>
        <taxon>Pelagimonas</taxon>
    </lineage>
</organism>
<keyword evidence="1" id="KW-0472">Membrane</keyword>
<dbReference type="InterPro" id="IPR009045">
    <property type="entry name" value="Zn_M74/Hedgehog-like"/>
</dbReference>
<feature type="transmembrane region" description="Helical" evidence="1">
    <location>
        <begin position="15"/>
        <end position="38"/>
    </location>
</feature>
<keyword evidence="1" id="KW-1133">Transmembrane helix</keyword>
<evidence type="ECO:0000256" key="1">
    <source>
        <dbReference type="SAM" id="Phobius"/>
    </source>
</evidence>
<dbReference type="Gene3D" id="3.30.1380.10">
    <property type="match status" value="1"/>
</dbReference>
<dbReference type="RefSeq" id="WP_176556014.1">
    <property type="nucleotide sequence ID" value="NZ_FXXP01000001.1"/>
</dbReference>
<evidence type="ECO:0000313" key="3">
    <source>
        <dbReference type="Proteomes" id="UP000225972"/>
    </source>
</evidence>
<dbReference type="Proteomes" id="UP000225972">
    <property type="component" value="Unassembled WGS sequence"/>
</dbReference>
<protein>
    <submittedName>
        <fullName evidence="2">Uncharacterized protein</fullName>
    </submittedName>
</protein>
<keyword evidence="1" id="KW-0812">Transmembrane</keyword>
<reference evidence="3" key="1">
    <citation type="submission" date="2017-05" db="EMBL/GenBank/DDBJ databases">
        <authorList>
            <person name="Rodrigo-Torres L."/>
            <person name="Arahal R. D."/>
            <person name="Lucena T."/>
        </authorList>
    </citation>
    <scope>NUCLEOTIDE SEQUENCE [LARGE SCALE GENOMIC DNA]</scope>
    <source>
        <strain evidence="3">CECT 8649</strain>
    </source>
</reference>
<keyword evidence="3" id="KW-1185">Reference proteome</keyword>